<dbReference type="GO" id="GO:0009279">
    <property type="term" value="C:cell outer membrane"/>
    <property type="evidence" value="ECO:0007669"/>
    <property type="project" value="UniProtKB-SubCell"/>
</dbReference>
<comment type="subunit">
    <text evidence="3 13">Monomer.</text>
</comment>
<dbReference type="NCBIfam" id="TIGR00548">
    <property type="entry name" value="lolB"/>
    <property type="match status" value="1"/>
</dbReference>
<evidence type="ECO:0000256" key="8">
    <source>
        <dbReference type="ARBA" id="ARBA00023136"/>
    </source>
</evidence>
<dbReference type="Gene3D" id="2.50.20.10">
    <property type="entry name" value="Lipoprotein localisation LolA/LolB/LppX"/>
    <property type="match status" value="1"/>
</dbReference>
<dbReference type="CDD" id="cd16326">
    <property type="entry name" value="LolB"/>
    <property type="match status" value="1"/>
</dbReference>
<dbReference type="GO" id="GO:0044874">
    <property type="term" value="P:lipoprotein localization to outer membrane"/>
    <property type="evidence" value="ECO:0007669"/>
    <property type="project" value="UniProtKB-UniRule"/>
</dbReference>
<evidence type="ECO:0000256" key="10">
    <source>
        <dbReference type="ARBA" id="ARBA00023186"/>
    </source>
</evidence>
<dbReference type="AlphaFoldDB" id="A0A418WXX8"/>
<keyword evidence="8 13" id="KW-0472">Membrane</keyword>
<evidence type="ECO:0000256" key="4">
    <source>
        <dbReference type="ARBA" id="ARBA00016202"/>
    </source>
</evidence>
<keyword evidence="11 13" id="KW-0998">Cell outer membrane</keyword>
<dbReference type="Proteomes" id="UP000285190">
    <property type="component" value="Unassembled WGS sequence"/>
</dbReference>
<proteinExistence type="inferred from homology"/>
<comment type="similarity">
    <text evidence="2 13">Belongs to the LolB family.</text>
</comment>
<keyword evidence="9" id="KW-0564">Palmitate</keyword>
<sequence length="208" mass="22434">MSWCFIHGAARFAAPLVFSLLIAGCASLTPPPGSDAPLPGSTRAYQEQIALSGRLSVRYQNNGKDEALHGNFVWTQNMAQTSVTLLSPLGQTVAQIDVSPNGASLKQGNEPPRTAADVDALVQGTLGWPLPIAGLRDWLQGFAIEAAGMRVIASPQSPDVITRDGWRIHYASWQNETPAPSRPRRIDLERQTAQAGDVAIRIVIDSWQ</sequence>
<keyword evidence="12 15" id="KW-0449">Lipoprotein</keyword>
<dbReference type="Pfam" id="PF03550">
    <property type="entry name" value="LolB"/>
    <property type="match status" value="1"/>
</dbReference>
<evidence type="ECO:0000256" key="5">
    <source>
        <dbReference type="ARBA" id="ARBA00022448"/>
    </source>
</evidence>
<comment type="caution">
    <text evidence="15">The sequence shown here is derived from an EMBL/GenBank/DDBJ whole genome shotgun (WGS) entry which is preliminary data.</text>
</comment>
<dbReference type="OrthoDB" id="9797618at2"/>
<evidence type="ECO:0000256" key="1">
    <source>
        <dbReference type="ARBA" id="ARBA00004459"/>
    </source>
</evidence>
<dbReference type="HAMAP" id="MF_00233">
    <property type="entry name" value="LolB"/>
    <property type="match status" value="1"/>
</dbReference>
<evidence type="ECO:0000256" key="14">
    <source>
        <dbReference type="SAM" id="SignalP"/>
    </source>
</evidence>
<evidence type="ECO:0000256" key="7">
    <source>
        <dbReference type="ARBA" id="ARBA00022927"/>
    </source>
</evidence>
<dbReference type="InterPro" id="IPR029046">
    <property type="entry name" value="LolA/LolB/LppX"/>
</dbReference>
<name>A0A418WXX8_9BURK</name>
<organism evidence="15 16">
    <name type="scientific">Noviherbaspirillum cavernae</name>
    <dbReference type="NCBI Taxonomy" id="2320862"/>
    <lineage>
        <taxon>Bacteria</taxon>
        <taxon>Pseudomonadati</taxon>
        <taxon>Pseudomonadota</taxon>
        <taxon>Betaproteobacteria</taxon>
        <taxon>Burkholderiales</taxon>
        <taxon>Oxalobacteraceae</taxon>
        <taxon>Noviherbaspirillum</taxon>
    </lineage>
</organism>
<dbReference type="SUPFAM" id="SSF89392">
    <property type="entry name" value="Prokaryotic lipoproteins and lipoprotein localization factors"/>
    <property type="match status" value="1"/>
</dbReference>
<keyword evidence="7 13" id="KW-0653">Protein transport</keyword>
<comment type="subcellular location">
    <subcellularLocation>
        <location evidence="1">Cell outer membrane</location>
        <topology evidence="1">Lipid-anchor</topology>
    </subcellularLocation>
</comment>
<evidence type="ECO:0000256" key="11">
    <source>
        <dbReference type="ARBA" id="ARBA00023237"/>
    </source>
</evidence>
<evidence type="ECO:0000256" key="6">
    <source>
        <dbReference type="ARBA" id="ARBA00022729"/>
    </source>
</evidence>
<evidence type="ECO:0000313" key="15">
    <source>
        <dbReference type="EMBL" id="RJG04983.1"/>
    </source>
</evidence>
<comment type="function">
    <text evidence="13">Plays a critical role in the incorporation of lipoproteins in the outer membrane after they are released by the LolA protein.</text>
</comment>
<evidence type="ECO:0000256" key="13">
    <source>
        <dbReference type="HAMAP-Rule" id="MF_00233"/>
    </source>
</evidence>
<dbReference type="InterPro" id="IPR004565">
    <property type="entry name" value="OM_lipoprot_LolB"/>
</dbReference>
<accession>A0A418WXX8</accession>
<feature type="chain" id="PRO_5019239765" description="Outer-membrane lipoprotein LolB" evidence="14">
    <location>
        <begin position="29"/>
        <end position="208"/>
    </location>
</feature>
<keyword evidence="5 13" id="KW-0813">Transport</keyword>
<evidence type="ECO:0000256" key="12">
    <source>
        <dbReference type="ARBA" id="ARBA00023288"/>
    </source>
</evidence>
<evidence type="ECO:0000256" key="9">
    <source>
        <dbReference type="ARBA" id="ARBA00023139"/>
    </source>
</evidence>
<dbReference type="EMBL" id="QYUN01000002">
    <property type="protein sequence ID" value="RJG04983.1"/>
    <property type="molecule type" value="Genomic_DNA"/>
</dbReference>
<keyword evidence="6 14" id="KW-0732">Signal</keyword>
<feature type="signal peptide" evidence="14">
    <location>
        <begin position="1"/>
        <end position="28"/>
    </location>
</feature>
<keyword evidence="10 13" id="KW-0143">Chaperone</keyword>
<reference evidence="15 16" key="1">
    <citation type="submission" date="2018-09" db="EMBL/GenBank/DDBJ databases">
        <authorList>
            <person name="Zhu H."/>
        </authorList>
    </citation>
    <scope>NUCLEOTIDE SEQUENCE [LARGE SCALE GENOMIC DNA]</scope>
    <source>
        <strain evidence="15 16">K2R10-39</strain>
    </source>
</reference>
<evidence type="ECO:0000256" key="3">
    <source>
        <dbReference type="ARBA" id="ARBA00011245"/>
    </source>
</evidence>
<evidence type="ECO:0000313" key="16">
    <source>
        <dbReference type="Proteomes" id="UP000285190"/>
    </source>
</evidence>
<evidence type="ECO:0000256" key="2">
    <source>
        <dbReference type="ARBA" id="ARBA00009696"/>
    </source>
</evidence>
<protein>
    <recommendedName>
        <fullName evidence="4 13">Outer-membrane lipoprotein LolB</fullName>
    </recommendedName>
</protein>
<dbReference type="GO" id="GO:0015031">
    <property type="term" value="P:protein transport"/>
    <property type="evidence" value="ECO:0007669"/>
    <property type="project" value="UniProtKB-KW"/>
</dbReference>
<keyword evidence="16" id="KW-1185">Reference proteome</keyword>
<gene>
    <name evidence="13 15" type="primary">lolB</name>
    <name evidence="15" type="ORF">D3870_02210</name>
</gene>